<sequence>MSPFPPTPNSTSVRKKFCVPEVSVSISPSLSPSPAPSARPDPVPLLTLAPPALALGDHLEVGKPGDGNNFGEIWNVIARASDLVKDGHRLENLAWRVWSAPSRPSPRPRRLSMSTQGTASTTSLQSHDDYTSHSEYPSSPTRSDRSSFGAALNLLVDGQDFKDWVTDAKRSLPPILSVPDTPVANLEIRLVEPTPVPSRVGSLGGSMTPGGLFSSAAGGMPPPLDEEDAALDGDNEEINQDGQERDDDPEGRIRRAPKKKGGKFFLHSSPTKGSGSDSNTSPVPTKDNDLPVMPMPPVKRHSSGSSSGIVKMRPKERNGAQKRQVSLSTMRGRFQAEKRKAVEAIRQAEEEREAKDEESGWEDEDEAAESDANWSDESQQAPSPTKRNKKHVTIASRSPNGASAADLTRILSRQPSREPRGTVRDPPPPPAPTPLKKMSRREREAAEAERTRIENELEAQRQREMFAKQQIFGSRPSEGLLTDLFKRGGSMVDLPGAKERAEPSLRPSPTFGNLPGLMRDSHAGPSVLRSKSAIAFPVQTGVSVTVAPHTPLHAPQLSSHTPKNVAMESDDDGSEDDYLATSQTRRKLAELQTKKEGSYSSAQAVPLPNNSITGAVQIGVIQPLSPTSRRRAMITREMSESLRRNLILERQKSSGVVGQRVAFVQPRPPPLVQRREAGLTTHKSAVNLSQFEYGHPLERKTSLPPNLAEPLQLVPAFNTRSRGGSTAQSPEEIDRPPIPRHHHPLLQPTPHPQPQPQLHSQSYILPSHTFSADPNKRSVKPTILGGFLRPLTRVGSGEAAGLPRTHSSAELTASPSDSEHRLEAPAMVRSNTDGDRQRLVMEGRMRRRELQRRGETMDTGYRYHGW</sequence>
<dbReference type="GO" id="GO:0006808">
    <property type="term" value="P:regulation of nitrogen utilization"/>
    <property type="evidence" value="ECO:0007669"/>
    <property type="project" value="TreeGrafter"/>
</dbReference>
<feature type="compositionally biased region" description="Polar residues" evidence="1">
    <location>
        <begin position="268"/>
        <end position="283"/>
    </location>
</feature>
<accession>A0A4Q1BNN1</accession>
<feature type="region of interest" description="Disordered" evidence="1">
    <location>
        <begin position="551"/>
        <end position="578"/>
    </location>
</feature>
<dbReference type="GO" id="GO:0031930">
    <property type="term" value="P:mitochondria-nucleus signaling pathway"/>
    <property type="evidence" value="ECO:0007669"/>
    <property type="project" value="TreeGrafter"/>
</dbReference>
<feature type="compositionally biased region" description="Polar residues" evidence="1">
    <location>
        <begin position="718"/>
        <end position="729"/>
    </location>
</feature>
<dbReference type="InParanoid" id="A0A4Q1BNN1"/>
<feature type="compositionally biased region" description="Acidic residues" evidence="1">
    <location>
        <begin position="359"/>
        <end position="369"/>
    </location>
</feature>
<dbReference type="GO" id="GO:0005737">
    <property type="term" value="C:cytoplasm"/>
    <property type="evidence" value="ECO:0007669"/>
    <property type="project" value="TreeGrafter"/>
</dbReference>
<protein>
    <submittedName>
        <fullName evidence="4">Uncharacterized protein</fullName>
    </submittedName>
</protein>
<comment type="caution">
    <text evidence="4">The sequence shown here is derived from an EMBL/GenBank/DDBJ whole genome shotgun (WGS) entry which is preliminary data.</text>
</comment>
<evidence type="ECO:0000259" key="2">
    <source>
        <dbReference type="Pfam" id="PF08550"/>
    </source>
</evidence>
<dbReference type="InterPro" id="IPR053043">
    <property type="entry name" value="Ras-cAMP_regulatory"/>
</dbReference>
<dbReference type="InterPro" id="IPR021711">
    <property type="entry name" value="DUF3295"/>
</dbReference>
<dbReference type="AlphaFoldDB" id="A0A4Q1BNN1"/>
<feature type="region of interest" description="Disordered" evidence="1">
    <location>
        <begin position="797"/>
        <end position="827"/>
    </location>
</feature>
<feature type="region of interest" description="Disordered" evidence="1">
    <location>
        <begin position="100"/>
        <end position="146"/>
    </location>
</feature>
<feature type="domain" description="Nitrogen regulatory protein areA GATA-like" evidence="2">
    <location>
        <begin position="73"/>
        <end position="99"/>
    </location>
</feature>
<feature type="region of interest" description="Disordered" evidence="1">
    <location>
        <begin position="492"/>
        <end position="524"/>
    </location>
</feature>
<feature type="compositionally biased region" description="Acidic residues" evidence="1">
    <location>
        <begin position="224"/>
        <end position="249"/>
    </location>
</feature>
<dbReference type="PANTHER" id="PTHR28014">
    <property type="entry name" value="NEGATIVE REGULATOR OF RAS-CAMP PATHWAY"/>
    <property type="match status" value="1"/>
</dbReference>
<feature type="compositionally biased region" description="Basic and acidic residues" evidence="1">
    <location>
        <begin position="334"/>
        <end position="358"/>
    </location>
</feature>
<dbReference type="EMBL" id="SDIL01000030">
    <property type="protein sequence ID" value="RXK39483.1"/>
    <property type="molecule type" value="Genomic_DNA"/>
</dbReference>
<feature type="compositionally biased region" description="Basic and acidic residues" evidence="1">
    <location>
        <begin position="441"/>
        <end position="459"/>
    </location>
</feature>
<dbReference type="OrthoDB" id="515401at2759"/>
<feature type="compositionally biased region" description="Polar residues" evidence="1">
    <location>
        <begin position="805"/>
        <end position="816"/>
    </location>
</feature>
<dbReference type="Pfam" id="PF11702">
    <property type="entry name" value="DUF3295"/>
    <property type="match status" value="1"/>
</dbReference>
<feature type="domain" description="DUF3295" evidence="3">
    <location>
        <begin position="620"/>
        <end position="654"/>
    </location>
</feature>
<evidence type="ECO:0000256" key="1">
    <source>
        <dbReference type="SAM" id="MobiDB-lite"/>
    </source>
</evidence>
<evidence type="ECO:0000313" key="5">
    <source>
        <dbReference type="Proteomes" id="UP000289152"/>
    </source>
</evidence>
<gene>
    <name evidence="4" type="ORF">M231_03151</name>
</gene>
<name>A0A4Q1BNN1_TREME</name>
<evidence type="ECO:0000259" key="3">
    <source>
        <dbReference type="Pfam" id="PF11702"/>
    </source>
</evidence>
<feature type="compositionally biased region" description="Polar residues" evidence="1">
    <location>
        <begin position="113"/>
        <end position="125"/>
    </location>
</feature>
<organism evidence="4 5">
    <name type="scientific">Tremella mesenterica</name>
    <name type="common">Jelly fungus</name>
    <dbReference type="NCBI Taxonomy" id="5217"/>
    <lineage>
        <taxon>Eukaryota</taxon>
        <taxon>Fungi</taxon>
        <taxon>Dikarya</taxon>
        <taxon>Basidiomycota</taxon>
        <taxon>Agaricomycotina</taxon>
        <taxon>Tremellomycetes</taxon>
        <taxon>Tremellales</taxon>
        <taxon>Tremellaceae</taxon>
        <taxon>Tremella</taxon>
    </lineage>
</organism>
<keyword evidence="5" id="KW-1185">Reference proteome</keyword>
<reference evidence="4 5" key="1">
    <citation type="submission" date="2016-06" db="EMBL/GenBank/DDBJ databases">
        <title>Evolution of pathogenesis and genome organization in the Tremellales.</title>
        <authorList>
            <person name="Cuomo C."/>
            <person name="Litvintseva A."/>
            <person name="Heitman J."/>
            <person name="Chen Y."/>
            <person name="Sun S."/>
            <person name="Springer D."/>
            <person name="Dromer F."/>
            <person name="Young S."/>
            <person name="Zeng Q."/>
            <person name="Chapman S."/>
            <person name="Gujja S."/>
            <person name="Saif S."/>
            <person name="Birren B."/>
        </authorList>
    </citation>
    <scope>NUCLEOTIDE SEQUENCE [LARGE SCALE GENOMIC DNA]</scope>
    <source>
        <strain evidence="4 5">ATCC 28783</strain>
    </source>
</reference>
<dbReference type="PANTHER" id="PTHR28014:SF1">
    <property type="entry name" value="NEGATIVE REGULATOR OF RAS-CAMP PATHWAY"/>
    <property type="match status" value="1"/>
</dbReference>
<dbReference type="InterPro" id="IPR013860">
    <property type="entry name" value="AreA_GATA"/>
</dbReference>
<dbReference type="GO" id="GO:0000122">
    <property type="term" value="P:negative regulation of transcription by RNA polymerase II"/>
    <property type="evidence" value="ECO:0007669"/>
    <property type="project" value="TreeGrafter"/>
</dbReference>
<evidence type="ECO:0000313" key="4">
    <source>
        <dbReference type="EMBL" id="RXK39483.1"/>
    </source>
</evidence>
<feature type="region of interest" description="Disordered" evidence="1">
    <location>
        <begin position="206"/>
        <end position="459"/>
    </location>
</feature>
<feature type="compositionally biased region" description="Acidic residues" evidence="1">
    <location>
        <begin position="568"/>
        <end position="578"/>
    </location>
</feature>
<feature type="region of interest" description="Disordered" evidence="1">
    <location>
        <begin position="718"/>
        <end position="759"/>
    </location>
</feature>
<proteinExistence type="predicted"/>
<dbReference type="Proteomes" id="UP000289152">
    <property type="component" value="Unassembled WGS sequence"/>
</dbReference>
<dbReference type="Pfam" id="PF08550">
    <property type="entry name" value="GATA_AreA"/>
    <property type="match status" value="1"/>
</dbReference>